<evidence type="ECO:0000256" key="11">
    <source>
        <dbReference type="SAM" id="Phobius"/>
    </source>
</evidence>
<evidence type="ECO:0000259" key="12">
    <source>
        <dbReference type="SMART" id="SM00665"/>
    </source>
</evidence>
<comment type="cofactor">
    <cofactor evidence="1">
        <name>heme b</name>
        <dbReference type="ChEBI" id="CHEBI:60344"/>
    </cofactor>
</comment>
<evidence type="ECO:0000256" key="1">
    <source>
        <dbReference type="ARBA" id="ARBA00001970"/>
    </source>
</evidence>
<keyword evidence="7" id="KW-0249">Electron transport</keyword>
<dbReference type="GO" id="GO:0046872">
    <property type="term" value="F:metal ion binding"/>
    <property type="evidence" value="ECO:0007669"/>
    <property type="project" value="UniProtKB-KW"/>
</dbReference>
<evidence type="ECO:0000256" key="8">
    <source>
        <dbReference type="ARBA" id="ARBA00022989"/>
    </source>
</evidence>
<keyword evidence="8 11" id="KW-1133">Transmembrane helix</keyword>
<evidence type="ECO:0000256" key="5">
    <source>
        <dbReference type="ARBA" id="ARBA00022692"/>
    </source>
</evidence>
<keyword evidence="10 11" id="KW-0472">Membrane</keyword>
<dbReference type="EMBL" id="JAJJMA010098308">
    <property type="protein sequence ID" value="MCL7030169.1"/>
    <property type="molecule type" value="Genomic_DNA"/>
</dbReference>
<keyword evidence="3" id="KW-0813">Transport</keyword>
<sequence length="200" mass="22077">METSTPSSTSHLLVFARLSGLLVQGLSFRSNFLSHNSSTHDAHMYSVLHVLVMVLGFVLISGEAWCLNSFQGQEIGIFNWTKFHLERGVLANLYTFTFLDGFDLHLLVCCSGQHVCFWHQGQEPSTRVRVLPFHVFLGLYVFGLAIATAVLGLIEKFTFLEAKTQVMKHSLESVVVNSLRLGLAFRSGIDQSLSGVGGGQ</sequence>
<dbReference type="AlphaFoldDB" id="A0AA41V3R6"/>
<keyword evidence="6" id="KW-0479">Metal-binding</keyword>
<feature type="domain" description="Cytochrome b561" evidence="12">
    <location>
        <begin position="48"/>
        <end position="153"/>
    </location>
</feature>
<protein>
    <recommendedName>
        <fullName evidence="12">Cytochrome b561 domain-containing protein</fullName>
    </recommendedName>
</protein>
<dbReference type="InterPro" id="IPR006593">
    <property type="entry name" value="Cyt_b561/ferric_Rdtase_TM"/>
</dbReference>
<evidence type="ECO:0000313" key="13">
    <source>
        <dbReference type="EMBL" id="MCL7030169.1"/>
    </source>
</evidence>
<dbReference type="GO" id="GO:0016020">
    <property type="term" value="C:membrane"/>
    <property type="evidence" value="ECO:0007669"/>
    <property type="project" value="UniProtKB-SubCell"/>
</dbReference>
<dbReference type="Pfam" id="PF03188">
    <property type="entry name" value="Cytochrom_B561"/>
    <property type="match status" value="1"/>
</dbReference>
<feature type="transmembrane region" description="Helical" evidence="11">
    <location>
        <begin position="133"/>
        <end position="154"/>
    </location>
</feature>
<evidence type="ECO:0000256" key="3">
    <source>
        <dbReference type="ARBA" id="ARBA00022448"/>
    </source>
</evidence>
<dbReference type="GO" id="GO:0016491">
    <property type="term" value="F:oxidoreductase activity"/>
    <property type="evidence" value="ECO:0007669"/>
    <property type="project" value="InterPro"/>
</dbReference>
<accession>A0AA41V3R6</accession>
<name>A0AA41V3R6_PAPNU</name>
<gene>
    <name evidence="13" type="ORF">MKW94_011146</name>
</gene>
<evidence type="ECO:0000313" key="14">
    <source>
        <dbReference type="Proteomes" id="UP001177140"/>
    </source>
</evidence>
<dbReference type="PANTHER" id="PTHR10106:SF41">
    <property type="entry name" value="TRANSMEMBRANE ASCORBATE FERRIREDUCTASE 4-RELATED"/>
    <property type="match status" value="1"/>
</dbReference>
<comment type="caution">
    <text evidence="13">The sequence shown here is derived from an EMBL/GenBank/DDBJ whole genome shotgun (WGS) entry which is preliminary data.</text>
</comment>
<evidence type="ECO:0000256" key="6">
    <source>
        <dbReference type="ARBA" id="ARBA00022723"/>
    </source>
</evidence>
<evidence type="ECO:0000256" key="4">
    <source>
        <dbReference type="ARBA" id="ARBA00022617"/>
    </source>
</evidence>
<evidence type="ECO:0000256" key="9">
    <source>
        <dbReference type="ARBA" id="ARBA00023004"/>
    </source>
</evidence>
<keyword evidence="9" id="KW-0408">Iron</keyword>
<dbReference type="Proteomes" id="UP001177140">
    <property type="component" value="Unassembled WGS sequence"/>
</dbReference>
<keyword evidence="14" id="KW-1185">Reference proteome</keyword>
<evidence type="ECO:0000256" key="10">
    <source>
        <dbReference type="ARBA" id="ARBA00023136"/>
    </source>
</evidence>
<organism evidence="13 14">
    <name type="scientific">Papaver nudicaule</name>
    <name type="common">Iceland poppy</name>
    <dbReference type="NCBI Taxonomy" id="74823"/>
    <lineage>
        <taxon>Eukaryota</taxon>
        <taxon>Viridiplantae</taxon>
        <taxon>Streptophyta</taxon>
        <taxon>Embryophyta</taxon>
        <taxon>Tracheophyta</taxon>
        <taxon>Spermatophyta</taxon>
        <taxon>Magnoliopsida</taxon>
        <taxon>Ranunculales</taxon>
        <taxon>Papaveraceae</taxon>
        <taxon>Papaveroideae</taxon>
        <taxon>Papaver</taxon>
    </lineage>
</organism>
<dbReference type="Gene3D" id="1.20.120.1770">
    <property type="match status" value="1"/>
</dbReference>
<keyword evidence="4" id="KW-0349">Heme</keyword>
<keyword evidence="5 11" id="KW-0812">Transmembrane</keyword>
<comment type="subcellular location">
    <subcellularLocation>
        <location evidence="2">Membrane</location>
        <topology evidence="2">Multi-pass membrane protein</topology>
    </subcellularLocation>
</comment>
<proteinExistence type="predicted"/>
<reference evidence="13" key="1">
    <citation type="submission" date="2022-03" db="EMBL/GenBank/DDBJ databases">
        <title>A functionally conserved STORR gene fusion in Papaver species that diverged 16.8 million years ago.</title>
        <authorList>
            <person name="Catania T."/>
        </authorList>
    </citation>
    <scope>NUCLEOTIDE SEQUENCE</scope>
    <source>
        <strain evidence="13">S-191538</strain>
    </source>
</reference>
<evidence type="ECO:0000256" key="7">
    <source>
        <dbReference type="ARBA" id="ARBA00022982"/>
    </source>
</evidence>
<feature type="transmembrane region" description="Helical" evidence="11">
    <location>
        <begin position="42"/>
        <end position="60"/>
    </location>
</feature>
<dbReference type="PANTHER" id="PTHR10106">
    <property type="entry name" value="CYTOCHROME B561-RELATED"/>
    <property type="match status" value="1"/>
</dbReference>
<evidence type="ECO:0000256" key="2">
    <source>
        <dbReference type="ARBA" id="ARBA00004141"/>
    </source>
</evidence>
<dbReference type="SMART" id="SM00665">
    <property type="entry name" value="B561"/>
    <property type="match status" value="1"/>
</dbReference>
<dbReference type="InterPro" id="IPR043205">
    <property type="entry name" value="CYB561/CYBRD1-like"/>
</dbReference>